<feature type="compositionally biased region" description="Basic and acidic residues" evidence="1">
    <location>
        <begin position="296"/>
        <end position="307"/>
    </location>
</feature>
<dbReference type="EMBL" id="VASG01000008">
    <property type="protein sequence ID" value="TLP70462.1"/>
    <property type="molecule type" value="Genomic_DNA"/>
</dbReference>
<reference evidence="2 3" key="1">
    <citation type="submission" date="2019-05" db="EMBL/GenBank/DDBJ databases">
        <authorList>
            <person name="Moore K."/>
            <person name="O'Neill P."/>
            <person name="Farbos A."/>
            <person name="Studholme D.J."/>
        </authorList>
    </citation>
    <scope>NUCLEOTIDE SEQUENCE [LARGE SCALE GENOMIC DNA]</scope>
    <source>
        <strain evidence="2 3">DSM 9128</strain>
    </source>
</reference>
<accession>A0A5R8ZVQ2</accession>
<proteinExistence type="predicted"/>
<dbReference type="Proteomes" id="UP000307510">
    <property type="component" value="Unassembled WGS sequence"/>
</dbReference>
<evidence type="ECO:0000256" key="1">
    <source>
        <dbReference type="SAM" id="MobiDB-lite"/>
    </source>
</evidence>
<evidence type="ECO:0000313" key="2">
    <source>
        <dbReference type="EMBL" id="TLP70462.1"/>
    </source>
</evidence>
<feature type="region of interest" description="Disordered" evidence="1">
    <location>
        <begin position="247"/>
        <end position="465"/>
    </location>
</feature>
<feature type="compositionally biased region" description="Basic and acidic residues" evidence="1">
    <location>
        <begin position="322"/>
        <end position="335"/>
    </location>
</feature>
<dbReference type="PANTHER" id="PTHR40269:SF1">
    <property type="entry name" value="OUTER MEMBRANE PROTEIN"/>
    <property type="match status" value="1"/>
</dbReference>
<feature type="compositionally biased region" description="Basic and acidic residues" evidence="1">
    <location>
        <begin position="351"/>
        <end position="372"/>
    </location>
</feature>
<dbReference type="InterPro" id="IPR021728">
    <property type="entry name" value="DUF3300"/>
</dbReference>
<feature type="compositionally biased region" description="Low complexity" evidence="1">
    <location>
        <begin position="430"/>
        <end position="458"/>
    </location>
</feature>
<dbReference type="Pfam" id="PF11737">
    <property type="entry name" value="DUF3300"/>
    <property type="match status" value="1"/>
</dbReference>
<feature type="compositionally biased region" description="Polar residues" evidence="1">
    <location>
        <begin position="389"/>
        <end position="398"/>
    </location>
</feature>
<protein>
    <submittedName>
        <fullName evidence="2">DUF3300 domain-containing protein</fullName>
    </submittedName>
</protein>
<feature type="compositionally biased region" description="Polar residues" evidence="1">
    <location>
        <begin position="337"/>
        <end position="350"/>
    </location>
</feature>
<feature type="compositionally biased region" description="Low complexity" evidence="1">
    <location>
        <begin position="373"/>
        <end position="388"/>
    </location>
</feature>
<evidence type="ECO:0000313" key="3">
    <source>
        <dbReference type="Proteomes" id="UP000307510"/>
    </source>
</evidence>
<dbReference type="PANTHER" id="PTHR40269">
    <property type="entry name" value="OUTER MEMBRANE PROTEIN-RELATED"/>
    <property type="match status" value="1"/>
</dbReference>
<name>A0A5R8ZVQ2_PSENT</name>
<reference evidence="3" key="2">
    <citation type="submission" date="2019-06" db="EMBL/GenBank/DDBJ databases">
        <title>AzeR, a transcriptional regulator that responds to azelaic acid in Pseudomonas nitroreducens.</title>
        <authorList>
            <person name="Bez C."/>
            <person name="Javvadi S.G."/>
            <person name="Bertani I."/>
            <person name="Devescovi G."/>
            <person name="Studholme D.J."/>
            <person name="Geller A."/>
            <person name="Levy A."/>
            <person name="Venturi V."/>
        </authorList>
    </citation>
    <scope>NUCLEOTIDE SEQUENCE [LARGE SCALE GENOMIC DNA]</scope>
    <source>
        <strain evidence="3">DSM 9128</strain>
    </source>
</reference>
<dbReference type="AlphaFoldDB" id="A0A5R8ZVQ2"/>
<organism evidence="2 3">
    <name type="scientific">Pseudomonas nitroreducens</name>
    <dbReference type="NCBI Taxonomy" id="46680"/>
    <lineage>
        <taxon>Bacteria</taxon>
        <taxon>Pseudomonadati</taxon>
        <taxon>Pseudomonadota</taxon>
        <taxon>Gammaproteobacteria</taxon>
        <taxon>Pseudomonadales</taxon>
        <taxon>Pseudomonadaceae</taxon>
        <taxon>Pseudomonas</taxon>
    </lineage>
</organism>
<sequence>MLAPLALYPDSLLAQVLMATTYPGNVADAVAWSKAHPKAVGDDAVKQVADQPWDPSVQSLVAFPLVLATLGQDPVWVQRVGDAFLAQPEAVMDSIQRLRRQAQAAGNLQSNEQQTVTIKPAAQPAPAQPTSGGDTVVVQQPAPAQTIVIEPADPQVVYVPSYNPTQVYGSWPYPASPPVYYPPPPEYPVATALATGLAFGAGVAIVGSLWGDCDWDDHDIDVDVEHYNNFNSNRNVNRNVNRDFTGNVNGNRAKWQHNPTYRNGVPYRDSASREQYNRRLAGGEQRDALRGFDSARTQERAKARESLTQRGIAPPAANNAQARERAQAATRDLRDNPQAQQRLQQGNRDNAQARERAQAATRELNRTPENRQRAQNQVQNRSNQAQQRPRTQNNQQIREQARQQHARTQAPRNNAFAGANNPRQSREVANRGQASRAAASRPQAARAGHTVQRPARAPSGGGRRR</sequence>
<gene>
    <name evidence="2" type="ORF">FEA48_25850</name>
</gene>
<comment type="caution">
    <text evidence="2">The sequence shown here is derived from an EMBL/GenBank/DDBJ whole genome shotgun (WGS) entry which is preliminary data.</text>
</comment>